<organism evidence="2">
    <name type="scientific">Alcaligenes faecalis</name>
    <dbReference type="NCBI Taxonomy" id="511"/>
    <lineage>
        <taxon>Bacteria</taxon>
        <taxon>Pseudomonadati</taxon>
        <taxon>Pseudomonadota</taxon>
        <taxon>Betaproteobacteria</taxon>
        <taxon>Burkholderiales</taxon>
        <taxon>Alcaligenaceae</taxon>
        <taxon>Alcaligenes</taxon>
    </lineage>
</organism>
<proteinExistence type="predicted"/>
<dbReference type="EMBL" id="KY623659">
    <property type="protein sequence ID" value="ASD48473.1"/>
    <property type="molecule type" value="Genomic_DNA"/>
</dbReference>
<evidence type="ECO:0000313" key="2">
    <source>
        <dbReference type="EMBL" id="ASD48473.1"/>
    </source>
</evidence>
<keyword evidence="1" id="KW-1133">Transmembrane helix</keyword>
<evidence type="ECO:0000256" key="1">
    <source>
        <dbReference type="SAM" id="Phobius"/>
    </source>
</evidence>
<dbReference type="AlphaFoldDB" id="A0A1Z3ML12"/>
<reference evidence="2" key="1">
    <citation type="submission" date="2017-02" db="EMBL/GenBank/DDBJ databases">
        <title>Emergence of VIM metallo-beta-lactamase producing Alcaligenes faecalis in GAZA, Palestine.</title>
        <authorList>
            <person name="Al Laham N."/>
            <person name="Chavda K."/>
            <person name="Cienfuegos V."/>
            <person name="Kreiswirth B."/>
            <person name="Chen L."/>
        </authorList>
    </citation>
    <scope>NUCLEOTIDE SEQUENCE</scope>
    <source>
        <strain evidence="2">GZAF1</strain>
        <plasmid evidence="2">pGZAF1_VIM</plasmid>
    </source>
</reference>
<keyword evidence="1" id="KW-0812">Transmembrane</keyword>
<sequence>MSSLNDLLFAISTLLMVIAAILKVYTKSQPIGAFVVIVLGIVRGIAVLAGFETMAYATFNVMTGILTLLIIVELRWKAERQTNKN</sequence>
<accession>A0A1Z3ML12</accession>
<dbReference type="RefSeq" id="WP_086069324.1">
    <property type="nucleotide sequence ID" value="NZ_KY623659.1"/>
</dbReference>
<name>A0A1Z3ML12_ALCFA</name>
<keyword evidence="1" id="KW-0472">Membrane</keyword>
<keyword evidence="2" id="KW-0614">Plasmid</keyword>
<geneLocation type="plasmid" evidence="2">
    <name>pGZAF1_VIM</name>
</geneLocation>
<feature type="transmembrane region" description="Helical" evidence="1">
    <location>
        <begin position="32"/>
        <end position="51"/>
    </location>
</feature>
<protein>
    <submittedName>
        <fullName evidence="2">Uncharacterized protein</fullName>
    </submittedName>
</protein>
<feature type="transmembrane region" description="Helical" evidence="1">
    <location>
        <begin position="57"/>
        <end position="76"/>
    </location>
</feature>
<feature type="transmembrane region" description="Helical" evidence="1">
    <location>
        <begin position="6"/>
        <end position="25"/>
    </location>
</feature>